<protein>
    <recommendedName>
        <fullName evidence="5">N-acylglucosamine-6-phosphate 2-epimerase</fullName>
        <ecNumber evidence="5">5.1.3.9</ecNumber>
    </recommendedName>
</protein>
<dbReference type="AlphaFoldDB" id="A0A0R1N4T6"/>
<evidence type="ECO:0000256" key="2">
    <source>
        <dbReference type="ARBA" id="ARBA00002147"/>
    </source>
</evidence>
<comment type="function">
    <text evidence="2">Converts N-acetylmannosamine-6-phosphate (ManNAc-6-P) to N-acetylglucosamine-6-phosphate (GlcNAc-6-P).</text>
</comment>
<dbReference type="InterPro" id="IPR007260">
    <property type="entry name" value="NanE"/>
</dbReference>
<dbReference type="PATRIC" id="fig|1423792.3.peg.356"/>
<dbReference type="SUPFAM" id="SSF51366">
    <property type="entry name" value="Ribulose-phoshate binding barrel"/>
    <property type="match status" value="1"/>
</dbReference>
<dbReference type="STRING" id="1423792.FD09_GL000354"/>
<reference evidence="8 9" key="1">
    <citation type="journal article" date="2015" name="Genome Announc.">
        <title>Expanding the biotechnology potential of lactobacilli through comparative genomics of 213 strains and associated genera.</title>
        <authorList>
            <person name="Sun Z."/>
            <person name="Harris H.M."/>
            <person name="McCann A."/>
            <person name="Guo C."/>
            <person name="Argimon S."/>
            <person name="Zhang W."/>
            <person name="Yang X."/>
            <person name="Jeffery I.B."/>
            <person name="Cooney J.C."/>
            <person name="Kagawa T.F."/>
            <person name="Liu W."/>
            <person name="Song Y."/>
            <person name="Salvetti E."/>
            <person name="Wrobel A."/>
            <person name="Rasinkangas P."/>
            <person name="Parkhill J."/>
            <person name="Rea M.C."/>
            <person name="O'Sullivan O."/>
            <person name="Ritari J."/>
            <person name="Douillard F.P."/>
            <person name="Paul Ross R."/>
            <person name="Yang R."/>
            <person name="Briner A.E."/>
            <person name="Felis G.E."/>
            <person name="de Vos W.M."/>
            <person name="Barrangou R."/>
            <person name="Klaenhammer T.R."/>
            <person name="Caufield P.W."/>
            <person name="Cui Y."/>
            <person name="Zhang H."/>
            <person name="O'Toole P.W."/>
        </authorList>
    </citation>
    <scope>NUCLEOTIDE SEQUENCE [LARGE SCALE GENOMIC DNA]</scope>
    <source>
        <strain evidence="8 9">DSM 12744</strain>
    </source>
</reference>
<keyword evidence="7" id="KW-0119">Carbohydrate metabolism</keyword>
<sequence length="210" mass="22654">MSRMALAAKQGGAAGIRANGVEDIQAIQKTVDLPVIGIIKRDYEDSDIYITATIKEVKELLDGTTAEIIATDATRRVRPYREDVGELLNMIHGAGRLAMADISNLDEGIAASRLGFDIISTTMSGYTPYTPPIDQPDFDLVKELSKRVSTPVIMEGHTTEPGQVVQAFQLGAFAAVVGGAITRPQQITARFTKAVDEYRRGNDGKEDADA</sequence>
<keyword evidence="9" id="KW-1185">Reference proteome</keyword>
<organism evidence="8 9">
    <name type="scientific">Schleiferilactobacillus perolens DSM 12744</name>
    <dbReference type="NCBI Taxonomy" id="1423792"/>
    <lineage>
        <taxon>Bacteria</taxon>
        <taxon>Bacillati</taxon>
        <taxon>Bacillota</taxon>
        <taxon>Bacilli</taxon>
        <taxon>Lactobacillales</taxon>
        <taxon>Lactobacillaceae</taxon>
        <taxon>Schleiferilactobacillus</taxon>
    </lineage>
</organism>
<dbReference type="Gene3D" id="3.20.20.70">
    <property type="entry name" value="Aldolase class I"/>
    <property type="match status" value="1"/>
</dbReference>
<dbReference type="UniPathway" id="UPA00629">
    <property type="reaction ID" value="UER00682"/>
</dbReference>
<dbReference type="GO" id="GO:0019262">
    <property type="term" value="P:N-acetylneuraminate catabolic process"/>
    <property type="evidence" value="ECO:0007669"/>
    <property type="project" value="UniProtKB-UniPathway"/>
</dbReference>
<comment type="caution">
    <text evidence="8">The sequence shown here is derived from an EMBL/GenBank/DDBJ whole genome shotgun (WGS) entry which is preliminary data.</text>
</comment>
<dbReference type="EC" id="5.1.3.9" evidence="5"/>
<evidence type="ECO:0000256" key="1">
    <source>
        <dbReference type="ARBA" id="ARBA00000056"/>
    </source>
</evidence>
<comment type="similarity">
    <text evidence="4">Belongs to the NanE family.</text>
</comment>
<dbReference type="Proteomes" id="UP000051330">
    <property type="component" value="Unassembled WGS sequence"/>
</dbReference>
<evidence type="ECO:0000256" key="3">
    <source>
        <dbReference type="ARBA" id="ARBA00005081"/>
    </source>
</evidence>
<dbReference type="GO" id="GO:0006053">
    <property type="term" value="P:N-acetylmannosamine catabolic process"/>
    <property type="evidence" value="ECO:0007669"/>
    <property type="project" value="TreeGrafter"/>
</dbReference>
<dbReference type="GO" id="GO:0005829">
    <property type="term" value="C:cytosol"/>
    <property type="evidence" value="ECO:0007669"/>
    <property type="project" value="TreeGrafter"/>
</dbReference>
<dbReference type="GO" id="GO:0047465">
    <property type="term" value="F:N-acylglucosamine-6-phosphate 2-epimerase activity"/>
    <property type="evidence" value="ECO:0007669"/>
    <property type="project" value="UniProtKB-EC"/>
</dbReference>
<evidence type="ECO:0000313" key="8">
    <source>
        <dbReference type="EMBL" id="KRL14697.1"/>
    </source>
</evidence>
<evidence type="ECO:0000256" key="6">
    <source>
        <dbReference type="ARBA" id="ARBA00023235"/>
    </source>
</evidence>
<dbReference type="CDD" id="cd04729">
    <property type="entry name" value="NanE"/>
    <property type="match status" value="1"/>
</dbReference>
<evidence type="ECO:0000256" key="5">
    <source>
        <dbReference type="ARBA" id="ARBA00013180"/>
    </source>
</evidence>
<keyword evidence="6" id="KW-0413">Isomerase</keyword>
<accession>A0A0R1N4T6</accession>
<gene>
    <name evidence="8" type="ORF">FD09_GL000354</name>
</gene>
<dbReference type="PANTHER" id="PTHR36204">
    <property type="entry name" value="N-ACETYLMANNOSAMINE-6-PHOSPHATE 2-EPIMERASE-RELATED"/>
    <property type="match status" value="1"/>
</dbReference>
<dbReference type="InterPro" id="IPR011060">
    <property type="entry name" value="RibuloseP-bd_barrel"/>
</dbReference>
<dbReference type="PANTHER" id="PTHR36204:SF1">
    <property type="entry name" value="N-ACETYLMANNOSAMINE-6-PHOSPHATE 2-EPIMERASE-RELATED"/>
    <property type="match status" value="1"/>
</dbReference>
<dbReference type="NCBIfam" id="NF002231">
    <property type="entry name" value="PRK01130.1"/>
    <property type="match status" value="1"/>
</dbReference>
<evidence type="ECO:0000256" key="7">
    <source>
        <dbReference type="ARBA" id="ARBA00023277"/>
    </source>
</evidence>
<name>A0A0R1N4T6_9LACO</name>
<comment type="catalytic activity">
    <reaction evidence="1">
        <text>an N-acyl-D-glucosamine 6-phosphate = an N-acyl-D-mannosamine 6-phosphate</text>
        <dbReference type="Rhea" id="RHEA:23932"/>
        <dbReference type="ChEBI" id="CHEBI:57599"/>
        <dbReference type="ChEBI" id="CHEBI:57666"/>
        <dbReference type="EC" id="5.1.3.9"/>
    </reaction>
</comment>
<dbReference type="Pfam" id="PF04131">
    <property type="entry name" value="NanE"/>
    <property type="match status" value="1"/>
</dbReference>
<proteinExistence type="inferred from homology"/>
<dbReference type="InterPro" id="IPR013785">
    <property type="entry name" value="Aldolase_TIM"/>
</dbReference>
<evidence type="ECO:0000313" key="9">
    <source>
        <dbReference type="Proteomes" id="UP000051330"/>
    </source>
</evidence>
<dbReference type="EMBL" id="AZEC01000001">
    <property type="protein sequence ID" value="KRL14697.1"/>
    <property type="molecule type" value="Genomic_DNA"/>
</dbReference>
<evidence type="ECO:0000256" key="4">
    <source>
        <dbReference type="ARBA" id="ARBA00007439"/>
    </source>
</evidence>
<comment type="pathway">
    <text evidence="3">Amino-sugar metabolism; N-acetylneuraminate degradation; D-fructose 6-phosphate from N-acetylneuraminate: step 3/5.</text>
</comment>